<name>A0AAW0Z2G4_9TREE</name>
<dbReference type="KEGG" id="kne:92178808"/>
<gene>
    <name evidence="2" type="ORF">IAR55_001549</name>
</gene>
<accession>A0AAW0Z2G4</accession>
<organism evidence="2 3">
    <name type="scientific">Kwoniella newhampshirensis</name>
    <dbReference type="NCBI Taxonomy" id="1651941"/>
    <lineage>
        <taxon>Eukaryota</taxon>
        <taxon>Fungi</taxon>
        <taxon>Dikarya</taxon>
        <taxon>Basidiomycota</taxon>
        <taxon>Agaricomycotina</taxon>
        <taxon>Tremellomycetes</taxon>
        <taxon>Tremellales</taxon>
        <taxon>Cryptococcaceae</taxon>
        <taxon>Kwoniella</taxon>
    </lineage>
</organism>
<evidence type="ECO:0000313" key="2">
    <source>
        <dbReference type="EMBL" id="KAK8864302.1"/>
    </source>
</evidence>
<reference evidence="2 3" key="1">
    <citation type="journal article" date="2024" name="bioRxiv">
        <title>Comparative genomics of Cryptococcus and Kwoniella reveals pathogenesis evolution and contrasting karyotype dynamics via intercentromeric recombination or chromosome fusion.</title>
        <authorList>
            <person name="Coelho M.A."/>
            <person name="David-Palma M."/>
            <person name="Shea T."/>
            <person name="Bowers K."/>
            <person name="McGinley-Smith S."/>
            <person name="Mohammad A.W."/>
            <person name="Gnirke A."/>
            <person name="Yurkov A.M."/>
            <person name="Nowrousian M."/>
            <person name="Sun S."/>
            <person name="Cuomo C.A."/>
            <person name="Heitman J."/>
        </authorList>
    </citation>
    <scope>NUCLEOTIDE SEQUENCE [LARGE SCALE GENOMIC DNA]</scope>
    <source>
        <strain evidence="2 3">CBS 13917</strain>
    </source>
</reference>
<feature type="compositionally biased region" description="Polar residues" evidence="1">
    <location>
        <begin position="1"/>
        <end position="16"/>
    </location>
</feature>
<evidence type="ECO:0000256" key="1">
    <source>
        <dbReference type="SAM" id="MobiDB-lite"/>
    </source>
</evidence>
<evidence type="ECO:0000313" key="3">
    <source>
        <dbReference type="Proteomes" id="UP001388673"/>
    </source>
</evidence>
<comment type="caution">
    <text evidence="2">The sequence shown here is derived from an EMBL/GenBank/DDBJ whole genome shotgun (WGS) entry which is preliminary data.</text>
</comment>
<dbReference type="AlphaFoldDB" id="A0AAW0Z2G4"/>
<protein>
    <submittedName>
        <fullName evidence="2">Uncharacterized protein</fullName>
    </submittedName>
</protein>
<proteinExistence type="predicted"/>
<sequence length="271" mass="29181">MTPSPFGAFSSQNAMPSGSIFKAKRKRMSWGMDEEENTKHIRVRSPVLSHQHSFTLPELMTDHSNSASDDDQAMDHDMDLDMDMDGAMDMPGSSSPVGPRSPVERCGGSYMYESSGTGGFGFGPGAEEDEMEMMDDMGAGQMKSLYPSLTPHPNPNHFSNKGYQSTLTAHPHSHTTNPNFSAASGRPTSPLAAQPFSTSLAAPGQARGIFQPSHSAPLPPNATEVDKARAQHGPWCKSIPRLVLSEYPDAVTGQRSMWSICGDCGACERAE</sequence>
<feature type="compositionally biased region" description="Polar residues" evidence="1">
    <location>
        <begin position="156"/>
        <end position="182"/>
    </location>
</feature>
<feature type="region of interest" description="Disordered" evidence="1">
    <location>
        <begin position="1"/>
        <end position="20"/>
    </location>
</feature>
<keyword evidence="3" id="KW-1185">Reference proteome</keyword>
<dbReference type="RefSeq" id="XP_066804598.1">
    <property type="nucleotide sequence ID" value="XM_066944675.1"/>
</dbReference>
<feature type="region of interest" description="Disordered" evidence="1">
    <location>
        <begin position="149"/>
        <end position="195"/>
    </location>
</feature>
<dbReference type="GeneID" id="92178808"/>
<dbReference type="Proteomes" id="UP001388673">
    <property type="component" value="Unassembled WGS sequence"/>
</dbReference>
<dbReference type="EMBL" id="JBCAWK010000003">
    <property type="protein sequence ID" value="KAK8864302.1"/>
    <property type="molecule type" value="Genomic_DNA"/>
</dbReference>